<gene>
    <name evidence="10" type="ORF">CMU_013490</name>
</gene>
<evidence type="ECO:0000313" key="11">
    <source>
        <dbReference type="Proteomes" id="UP000001460"/>
    </source>
</evidence>
<dbReference type="Proteomes" id="UP000001460">
    <property type="component" value="Unassembled WGS sequence"/>
</dbReference>
<keyword evidence="7" id="KW-0539">Nucleus</keyword>
<keyword evidence="6" id="KW-0508">mRNA splicing</keyword>
<dbReference type="eggNOG" id="KOG1781">
    <property type="taxonomic scope" value="Eukaryota"/>
</dbReference>
<evidence type="ECO:0000256" key="7">
    <source>
        <dbReference type="ARBA" id="ARBA00023242"/>
    </source>
</evidence>
<evidence type="ECO:0000256" key="5">
    <source>
        <dbReference type="ARBA" id="ARBA00022884"/>
    </source>
</evidence>
<dbReference type="RefSeq" id="XP_002141023.1">
    <property type="nucleotide sequence ID" value="XM_002140987.1"/>
</dbReference>
<evidence type="ECO:0000256" key="8">
    <source>
        <dbReference type="ARBA" id="ARBA00023274"/>
    </source>
</evidence>
<evidence type="ECO:0000259" key="9">
    <source>
        <dbReference type="PROSITE" id="PS52002"/>
    </source>
</evidence>
<dbReference type="GO" id="GO:0000398">
    <property type="term" value="P:mRNA splicing, via spliceosome"/>
    <property type="evidence" value="ECO:0007669"/>
    <property type="project" value="InterPro"/>
</dbReference>
<dbReference type="GO" id="GO:0005688">
    <property type="term" value="C:U6 snRNP"/>
    <property type="evidence" value="ECO:0007669"/>
    <property type="project" value="TreeGrafter"/>
</dbReference>
<dbReference type="GO" id="GO:1990726">
    <property type="term" value="C:Lsm1-7-Pat1 complex"/>
    <property type="evidence" value="ECO:0007669"/>
    <property type="project" value="TreeGrafter"/>
</dbReference>
<evidence type="ECO:0000256" key="3">
    <source>
        <dbReference type="ARBA" id="ARBA00022664"/>
    </source>
</evidence>
<dbReference type="GO" id="GO:0000956">
    <property type="term" value="P:nuclear-transcribed mRNA catabolic process"/>
    <property type="evidence" value="ECO:0007669"/>
    <property type="project" value="InterPro"/>
</dbReference>
<keyword evidence="3" id="KW-0507">mRNA processing</keyword>
<dbReference type="OMA" id="TICVKFQ"/>
<evidence type="ECO:0000256" key="1">
    <source>
        <dbReference type="ARBA" id="ARBA00004123"/>
    </source>
</evidence>
<dbReference type="SMART" id="SM00651">
    <property type="entry name" value="Sm"/>
    <property type="match status" value="1"/>
</dbReference>
<sequence length="95" mass="10504">MSSKSILDLSKFINKEIRVKICGGRDVTGILRGYDGVTNIVLDDTKEFLLDPEDLTNTTSEQRDLGLLVVRGTSILMIAPLDGSEYIENPFVNNT</sequence>
<comment type="subcellular location">
    <subcellularLocation>
        <location evidence="1">Nucleus</location>
    </subcellularLocation>
</comment>
<dbReference type="EMBL" id="DS989730">
    <property type="protein sequence ID" value="EEA06674.1"/>
    <property type="molecule type" value="Genomic_DNA"/>
</dbReference>
<keyword evidence="11" id="KW-1185">Reference proteome</keyword>
<keyword evidence="5" id="KW-0694">RNA-binding</keyword>
<evidence type="ECO:0000256" key="4">
    <source>
        <dbReference type="ARBA" id="ARBA00022728"/>
    </source>
</evidence>
<reference evidence="10" key="1">
    <citation type="submission" date="2008-06" db="EMBL/GenBank/DDBJ databases">
        <authorList>
            <person name="Lorenzi H."/>
            <person name="Inman J."/>
            <person name="Miller J."/>
            <person name="Schobel S."/>
            <person name="Amedeo P."/>
            <person name="Caler E.V."/>
            <person name="da Silva J."/>
        </authorList>
    </citation>
    <scope>NUCLEOTIDE SEQUENCE [LARGE SCALE GENOMIC DNA]</scope>
    <source>
        <strain evidence="10">RN66</strain>
    </source>
</reference>
<dbReference type="GO" id="GO:0005689">
    <property type="term" value="C:U12-type spliceosomal complex"/>
    <property type="evidence" value="ECO:0007669"/>
    <property type="project" value="TreeGrafter"/>
</dbReference>
<proteinExistence type="inferred from homology"/>
<dbReference type="InterPro" id="IPR044641">
    <property type="entry name" value="Lsm7/SmG-like"/>
</dbReference>
<dbReference type="Gene3D" id="2.30.30.100">
    <property type="match status" value="1"/>
</dbReference>
<accession>B6AEQ7</accession>
<protein>
    <submittedName>
        <fullName evidence="10">U6 snRNA-associated Sm-like protein LSm7, putative</fullName>
    </submittedName>
</protein>
<dbReference type="PIRSF" id="PIRSF037188">
    <property type="entry name" value="U6_snRNA_Lsm7"/>
    <property type="match status" value="1"/>
</dbReference>
<dbReference type="PROSITE" id="PS52002">
    <property type="entry name" value="SM"/>
    <property type="match status" value="1"/>
</dbReference>
<dbReference type="Pfam" id="PF01423">
    <property type="entry name" value="LSM"/>
    <property type="match status" value="1"/>
</dbReference>
<dbReference type="GeneID" id="6996081"/>
<dbReference type="GO" id="GO:0071013">
    <property type="term" value="C:catalytic step 2 spliceosome"/>
    <property type="evidence" value="ECO:0007669"/>
    <property type="project" value="TreeGrafter"/>
</dbReference>
<name>B6AEQ7_CRYMR</name>
<dbReference type="CDD" id="cd01729">
    <property type="entry name" value="LSm7"/>
    <property type="match status" value="1"/>
</dbReference>
<keyword evidence="4" id="KW-0747">Spliceosome</keyword>
<dbReference type="PANTHER" id="PTHR10553">
    <property type="entry name" value="SMALL NUCLEAR RIBONUCLEOPROTEIN"/>
    <property type="match status" value="1"/>
</dbReference>
<dbReference type="STRING" id="441375.B6AEQ7"/>
<dbReference type="GO" id="GO:0071004">
    <property type="term" value="C:U2-type prespliceosome"/>
    <property type="evidence" value="ECO:0007669"/>
    <property type="project" value="TreeGrafter"/>
</dbReference>
<dbReference type="InterPro" id="IPR001163">
    <property type="entry name" value="Sm_dom_euk/arc"/>
</dbReference>
<dbReference type="GO" id="GO:0097526">
    <property type="term" value="C:spliceosomal tri-snRNP complex"/>
    <property type="evidence" value="ECO:0007669"/>
    <property type="project" value="TreeGrafter"/>
</dbReference>
<dbReference type="SUPFAM" id="SSF50182">
    <property type="entry name" value="Sm-like ribonucleoproteins"/>
    <property type="match status" value="1"/>
</dbReference>
<dbReference type="PANTHER" id="PTHR10553:SF5">
    <property type="entry name" value="U6 SNRNA-ASSOCIATED SM-LIKE PROTEIN LSM7"/>
    <property type="match status" value="1"/>
</dbReference>
<dbReference type="InterPro" id="IPR017132">
    <property type="entry name" value="Lsm7"/>
</dbReference>
<dbReference type="InterPro" id="IPR047575">
    <property type="entry name" value="Sm"/>
</dbReference>
<evidence type="ECO:0000256" key="2">
    <source>
        <dbReference type="ARBA" id="ARBA00006850"/>
    </source>
</evidence>
<keyword evidence="8" id="KW-0687">Ribonucleoprotein</keyword>
<dbReference type="InterPro" id="IPR010920">
    <property type="entry name" value="LSM_dom_sf"/>
</dbReference>
<dbReference type="GO" id="GO:0003723">
    <property type="term" value="F:RNA binding"/>
    <property type="evidence" value="ECO:0007669"/>
    <property type="project" value="UniProtKB-KW"/>
</dbReference>
<evidence type="ECO:0000256" key="6">
    <source>
        <dbReference type="ARBA" id="ARBA00023187"/>
    </source>
</evidence>
<feature type="domain" description="Sm" evidence="9">
    <location>
        <begin position="4"/>
        <end position="84"/>
    </location>
</feature>
<dbReference type="OrthoDB" id="2146at2759"/>
<comment type="similarity">
    <text evidence="2">Belongs to the snRNP Sm proteins family.</text>
</comment>
<dbReference type="AlphaFoldDB" id="B6AEQ7"/>
<organism evidence="10 11">
    <name type="scientific">Cryptosporidium muris (strain RN66)</name>
    <dbReference type="NCBI Taxonomy" id="441375"/>
    <lineage>
        <taxon>Eukaryota</taxon>
        <taxon>Sar</taxon>
        <taxon>Alveolata</taxon>
        <taxon>Apicomplexa</taxon>
        <taxon>Conoidasida</taxon>
        <taxon>Coccidia</taxon>
        <taxon>Eucoccidiorida</taxon>
        <taxon>Eimeriorina</taxon>
        <taxon>Cryptosporidiidae</taxon>
        <taxon>Cryptosporidium</taxon>
    </lineage>
</organism>
<dbReference type="VEuPathDB" id="CryptoDB:CMU_013490"/>
<evidence type="ECO:0000313" key="10">
    <source>
        <dbReference type="EMBL" id="EEA06674.1"/>
    </source>
</evidence>